<organism evidence="2 3">
    <name type="scientific">Mannheimia succiniciproducens (strain KCTC 0769BP / MBEL55E)</name>
    <dbReference type="NCBI Taxonomy" id="221988"/>
    <lineage>
        <taxon>Bacteria</taxon>
        <taxon>Pseudomonadati</taxon>
        <taxon>Pseudomonadota</taxon>
        <taxon>Gammaproteobacteria</taxon>
        <taxon>Pasteurellales</taxon>
        <taxon>Pasteurellaceae</taxon>
        <taxon>Basfia</taxon>
    </lineage>
</organism>
<accession>Q65WG5</accession>
<feature type="transmembrane region" description="Helical" evidence="1">
    <location>
        <begin position="43"/>
        <end position="65"/>
    </location>
</feature>
<evidence type="ECO:0000313" key="3">
    <source>
        <dbReference type="Proteomes" id="UP000000607"/>
    </source>
</evidence>
<dbReference type="KEGG" id="msu:MS0088"/>
<keyword evidence="1" id="KW-1133">Transmembrane helix</keyword>
<proteinExistence type="predicted"/>
<keyword evidence="1" id="KW-0472">Membrane</keyword>
<dbReference type="AlphaFoldDB" id="Q65WG5"/>
<dbReference type="EMBL" id="AE016827">
    <property type="protein sequence ID" value="AAU36695.1"/>
    <property type="molecule type" value="Genomic_DNA"/>
</dbReference>
<protein>
    <submittedName>
        <fullName evidence="2">Uncharacterized protein</fullName>
    </submittedName>
</protein>
<reference evidence="2 3" key="1">
    <citation type="journal article" date="2004" name="Nat. Biotechnol.">
        <title>The genome sequence of the capnophilic rumen bacterium Mannheimia succiniciproducens.</title>
        <authorList>
            <person name="Hong S.H."/>
            <person name="Kim J.S."/>
            <person name="Lee S.Y."/>
            <person name="In Y.H."/>
            <person name="Choi S.S."/>
            <person name="Rih J.-K."/>
            <person name="Kim C.H."/>
            <person name="Jeong H."/>
            <person name="Hur C.G."/>
            <person name="Kim J.J."/>
        </authorList>
    </citation>
    <scope>NUCLEOTIDE SEQUENCE [LARGE SCALE GENOMIC DNA]</scope>
    <source>
        <strain evidence="3">KCTC 0769BP / MBEL55E</strain>
    </source>
</reference>
<evidence type="ECO:0000313" key="2">
    <source>
        <dbReference type="EMBL" id="AAU36695.1"/>
    </source>
</evidence>
<gene>
    <name evidence="2" type="ordered locus">MS0088</name>
</gene>
<dbReference type="HOGENOM" id="CLU_1862779_0_0_6"/>
<evidence type="ECO:0000256" key="1">
    <source>
        <dbReference type="SAM" id="Phobius"/>
    </source>
</evidence>
<name>Q65WG5_MANSM</name>
<keyword evidence="1" id="KW-0812">Transmembrane</keyword>
<dbReference type="STRING" id="221988.MS0088"/>
<feature type="transmembrane region" description="Helical" evidence="1">
    <location>
        <begin position="71"/>
        <end position="93"/>
    </location>
</feature>
<keyword evidence="3" id="KW-1185">Reference proteome</keyword>
<dbReference type="Proteomes" id="UP000000607">
    <property type="component" value="Chromosome"/>
</dbReference>
<sequence>MLFTRLSPAIALPTLAPIIKAIDKLDDMLYSSFRFLRRQSDMLKFIDTLFLVFAWLLMTVAGLAMLSVGLYYYPLMTAVLFGLLLLAPVLIAADKYLVNINMPASAPKWLQARHGALTNIQQTLWRTAETELKKAHH</sequence>